<evidence type="ECO:0000313" key="2">
    <source>
        <dbReference type="Proteomes" id="UP000094819"/>
    </source>
</evidence>
<reference evidence="1 2" key="1">
    <citation type="submission" date="2016-06" db="EMBL/GenBank/DDBJ databases">
        <title>Evolution of pathogenesis and genome organization in the Tremellales.</title>
        <authorList>
            <person name="Cuomo C."/>
            <person name="Litvintseva A."/>
            <person name="Heitman J."/>
            <person name="Chen Y."/>
            <person name="Sun S."/>
            <person name="Springer D."/>
            <person name="Dromer F."/>
            <person name="Young S."/>
            <person name="Zeng Q."/>
            <person name="Chapman S."/>
            <person name="Gujja S."/>
            <person name="Saif S."/>
            <person name="Birren B."/>
        </authorList>
    </citation>
    <scope>NUCLEOTIDE SEQUENCE [LARGE SCALE GENOMIC DNA]</scope>
    <source>
        <strain evidence="1 2">CBS 7118</strain>
    </source>
</reference>
<dbReference type="RefSeq" id="XP_019028081.1">
    <property type="nucleotide sequence ID" value="XM_019179959.1"/>
</dbReference>
<dbReference type="GeneID" id="30197197"/>
<dbReference type="EMBL" id="AWGH01000048">
    <property type="protein sequence ID" value="ODN78197.1"/>
    <property type="molecule type" value="Genomic_DNA"/>
</dbReference>
<proteinExistence type="predicted"/>
<dbReference type="AlphaFoldDB" id="A0A1E3HPE2"/>
<accession>A0A1E3HPE2</accession>
<dbReference type="Proteomes" id="UP000094819">
    <property type="component" value="Unassembled WGS sequence"/>
</dbReference>
<comment type="caution">
    <text evidence="1">The sequence shown here is derived from an EMBL/GenBank/DDBJ whole genome shotgun (WGS) entry which is preliminary data.</text>
</comment>
<sequence length="123" mass="14265">MSTVTVSRPLAFPQLTLPTADDHSSAYAPPPAYEQKMQAYRESIDVELRDYDACKCQELKEWVEAWEMITSDPKERERIRPYAEAEFASEREELVKGLESDFQHYSKVWLLEDMALASAMNQK</sequence>
<evidence type="ECO:0000313" key="1">
    <source>
        <dbReference type="EMBL" id="ODN78197.1"/>
    </source>
</evidence>
<gene>
    <name evidence="1" type="ORF">L198_07986</name>
</gene>
<dbReference type="OrthoDB" id="2577424at2759"/>
<organism evidence="1 2">
    <name type="scientific">Cryptococcus wingfieldii CBS 7118</name>
    <dbReference type="NCBI Taxonomy" id="1295528"/>
    <lineage>
        <taxon>Eukaryota</taxon>
        <taxon>Fungi</taxon>
        <taxon>Dikarya</taxon>
        <taxon>Basidiomycota</taxon>
        <taxon>Agaricomycotina</taxon>
        <taxon>Tremellomycetes</taxon>
        <taxon>Tremellales</taxon>
        <taxon>Cryptococcaceae</taxon>
        <taxon>Cryptococcus</taxon>
    </lineage>
</organism>
<keyword evidence="2" id="KW-1185">Reference proteome</keyword>
<protein>
    <submittedName>
        <fullName evidence="1">Uncharacterized protein</fullName>
    </submittedName>
</protein>
<name>A0A1E3HPE2_9TREE</name>